<keyword evidence="5" id="KW-1185">Reference proteome</keyword>
<comment type="caution">
    <text evidence="4">The sequence shown here is derived from an EMBL/GenBank/DDBJ whole genome shotgun (WGS) entry which is preliminary data.</text>
</comment>
<evidence type="ECO:0000313" key="4">
    <source>
        <dbReference type="EMBL" id="GAA3643511.1"/>
    </source>
</evidence>
<dbReference type="Proteomes" id="UP001500902">
    <property type="component" value="Unassembled WGS sequence"/>
</dbReference>
<evidence type="ECO:0000313" key="5">
    <source>
        <dbReference type="Proteomes" id="UP001500902"/>
    </source>
</evidence>
<sequence length="507" mass="53805">MTNANTDPAYLVNQAEQAVMQLEAAVALVAAGAPHADRQSTLVHAGALAVLLTQASTAARSHHALRVRADMLRTRYDAAMSGLGVSVNAHRPHPSDPGGPGWQQGHPAVPPYGAPFPPGTPVMPVMHLMPNSPINLQQPLMLTFPVPGHQAPGQPGGGHGPVPPQPHAAGHSGGGAFTGYQGVPPGAAPPYSPGAVPPYYGYPGMPGQAVPPPRRRRLTIPPELRKLGRPLVTAITIAGVLLLAFSFYASWFGHLTYERNQRIMLDQLNDDFKASATIAAAPMAGDRDLSAVPQPGTPVVLLEIPAIGLREVVVQGTGTGELRQAVGHYRPSPMPGQIGNAVLAGHRDLYGRPFARIGELRPGDKITASSQEGRFTYTVELVERARTGEKDFLSQGTFVNRLTLLTSGDTDDGGRLAVVSKLDGQPAGLKILDQARVEVDELGLGRDPGGWLPTILWGLATVGVLFGTIVLYRRWRTTSTYVLTSPVLFATVLLWFESATRLIPSTY</sequence>
<accession>A0ABP7AY65</accession>
<dbReference type="RefSeq" id="WP_344871974.1">
    <property type="nucleotide sequence ID" value="NZ_BAAAZP010000003.1"/>
</dbReference>
<keyword evidence="3" id="KW-1133">Transmembrane helix</keyword>
<evidence type="ECO:0008006" key="6">
    <source>
        <dbReference type="Google" id="ProtNLM"/>
    </source>
</evidence>
<dbReference type="EMBL" id="BAAAZP010000003">
    <property type="protein sequence ID" value="GAA3643511.1"/>
    <property type="molecule type" value="Genomic_DNA"/>
</dbReference>
<dbReference type="Gene3D" id="2.40.260.10">
    <property type="entry name" value="Sortase"/>
    <property type="match status" value="1"/>
</dbReference>
<dbReference type="InterPro" id="IPR023365">
    <property type="entry name" value="Sortase_dom-sf"/>
</dbReference>
<name>A0ABP7AY65_9ACTN</name>
<keyword evidence="3" id="KW-0472">Membrane</keyword>
<feature type="transmembrane region" description="Helical" evidence="3">
    <location>
        <begin position="478"/>
        <end position="496"/>
    </location>
</feature>
<feature type="region of interest" description="Disordered" evidence="2">
    <location>
        <begin position="149"/>
        <end position="180"/>
    </location>
</feature>
<feature type="region of interest" description="Disordered" evidence="2">
    <location>
        <begin position="88"/>
        <end position="109"/>
    </location>
</feature>
<dbReference type="InterPro" id="IPR005754">
    <property type="entry name" value="Sortase"/>
</dbReference>
<feature type="transmembrane region" description="Helical" evidence="3">
    <location>
        <begin position="451"/>
        <end position="472"/>
    </location>
</feature>
<keyword evidence="3" id="KW-0812">Transmembrane</keyword>
<evidence type="ECO:0000256" key="2">
    <source>
        <dbReference type="SAM" id="MobiDB-lite"/>
    </source>
</evidence>
<organism evidence="4 5">
    <name type="scientific">Nonomuraea antimicrobica</name>
    <dbReference type="NCBI Taxonomy" id="561173"/>
    <lineage>
        <taxon>Bacteria</taxon>
        <taxon>Bacillati</taxon>
        <taxon>Actinomycetota</taxon>
        <taxon>Actinomycetes</taxon>
        <taxon>Streptosporangiales</taxon>
        <taxon>Streptosporangiaceae</taxon>
        <taxon>Nonomuraea</taxon>
    </lineage>
</organism>
<dbReference type="SUPFAM" id="SSF63817">
    <property type="entry name" value="Sortase"/>
    <property type="match status" value="1"/>
</dbReference>
<proteinExistence type="predicted"/>
<gene>
    <name evidence="4" type="ORF">GCM10022224_002390</name>
</gene>
<dbReference type="NCBIfam" id="TIGR01076">
    <property type="entry name" value="sortase_fam"/>
    <property type="match status" value="1"/>
</dbReference>
<evidence type="ECO:0000256" key="3">
    <source>
        <dbReference type="SAM" id="Phobius"/>
    </source>
</evidence>
<feature type="transmembrane region" description="Helical" evidence="3">
    <location>
        <begin position="231"/>
        <end position="252"/>
    </location>
</feature>
<reference evidence="5" key="1">
    <citation type="journal article" date="2019" name="Int. J. Syst. Evol. Microbiol.">
        <title>The Global Catalogue of Microorganisms (GCM) 10K type strain sequencing project: providing services to taxonomists for standard genome sequencing and annotation.</title>
        <authorList>
            <consortium name="The Broad Institute Genomics Platform"/>
            <consortium name="The Broad Institute Genome Sequencing Center for Infectious Disease"/>
            <person name="Wu L."/>
            <person name="Ma J."/>
        </authorList>
    </citation>
    <scope>NUCLEOTIDE SEQUENCE [LARGE SCALE GENOMIC DNA]</scope>
    <source>
        <strain evidence="5">JCM 16904</strain>
    </source>
</reference>
<protein>
    <recommendedName>
        <fullName evidence="6">Sortase A</fullName>
    </recommendedName>
</protein>
<evidence type="ECO:0000256" key="1">
    <source>
        <dbReference type="ARBA" id="ARBA00022801"/>
    </source>
</evidence>
<dbReference type="Pfam" id="PF04203">
    <property type="entry name" value="Sortase"/>
    <property type="match status" value="1"/>
</dbReference>
<keyword evidence="1" id="KW-0378">Hydrolase</keyword>